<keyword evidence="3" id="KW-1185">Reference proteome</keyword>
<reference evidence="2" key="1">
    <citation type="submission" date="2007-11" db="EMBL/GenBank/DDBJ databases">
        <authorList>
            <person name="Fulton L."/>
            <person name="Clifton S."/>
            <person name="Fulton B."/>
            <person name="Xu J."/>
            <person name="Minx P."/>
            <person name="Pepin K.H."/>
            <person name="Johnson M."/>
            <person name="Thiruvilangam P."/>
            <person name="Bhonagiri V."/>
            <person name="Nash W.E."/>
            <person name="Mardis E.R."/>
            <person name="Wilson R.K."/>
        </authorList>
    </citation>
    <scope>NUCLEOTIDE SEQUENCE [LARGE SCALE GENOMIC DNA]</scope>
    <source>
        <strain evidence="2">DSM 17241</strain>
    </source>
</reference>
<protein>
    <submittedName>
        <fullName evidence="2">Uncharacterized protein</fullName>
    </submittedName>
</protein>
<gene>
    <name evidence="2" type="ORF">ANACOL_02059</name>
</gene>
<accession>B0PBA8</accession>
<dbReference type="eggNOG" id="ENOG5033FZ8">
    <property type="taxonomic scope" value="Bacteria"/>
</dbReference>
<feature type="region of interest" description="Disordered" evidence="1">
    <location>
        <begin position="121"/>
        <end position="182"/>
    </location>
</feature>
<evidence type="ECO:0000313" key="3">
    <source>
        <dbReference type="Proteomes" id="UP000003803"/>
    </source>
</evidence>
<evidence type="ECO:0000313" key="2">
    <source>
        <dbReference type="EMBL" id="EDS11438.1"/>
    </source>
</evidence>
<feature type="compositionally biased region" description="Gly residues" evidence="1">
    <location>
        <begin position="170"/>
        <end position="182"/>
    </location>
</feature>
<proteinExistence type="predicted"/>
<name>B0PBA8_9FIRM</name>
<dbReference type="HOGENOM" id="CLU_1479157_0_0_9"/>
<dbReference type="EMBL" id="ABGD02000014">
    <property type="protein sequence ID" value="EDS11438.1"/>
    <property type="molecule type" value="Genomic_DNA"/>
</dbReference>
<dbReference type="STRING" id="169435.ERS852551_01366"/>
<organism evidence="2 3">
    <name type="scientific">Anaerotruncus colihominis DSM 17241</name>
    <dbReference type="NCBI Taxonomy" id="445972"/>
    <lineage>
        <taxon>Bacteria</taxon>
        <taxon>Bacillati</taxon>
        <taxon>Bacillota</taxon>
        <taxon>Clostridia</taxon>
        <taxon>Eubacteriales</taxon>
        <taxon>Oscillospiraceae</taxon>
        <taxon>Anaerotruncus</taxon>
    </lineage>
</organism>
<evidence type="ECO:0000256" key="1">
    <source>
        <dbReference type="SAM" id="MobiDB-lite"/>
    </source>
</evidence>
<feature type="compositionally biased region" description="Low complexity" evidence="1">
    <location>
        <begin position="159"/>
        <end position="169"/>
    </location>
</feature>
<feature type="compositionally biased region" description="Basic and acidic residues" evidence="1">
    <location>
        <begin position="129"/>
        <end position="143"/>
    </location>
</feature>
<comment type="caution">
    <text evidence="2">The sequence shown here is derived from an EMBL/GenBank/DDBJ whole genome shotgun (WGS) entry which is preliminary data.</text>
</comment>
<dbReference type="Proteomes" id="UP000003803">
    <property type="component" value="Unassembled WGS sequence"/>
</dbReference>
<dbReference type="AlphaFoldDB" id="B0PBA8"/>
<sequence>MTVKINAAGGLFRGYSMSGFCGNEAVASTPLPGRAKCDQLTLSKQVLTAIQARNKIRELEQAEKDACSSPEVQMFNSTKKAVKILKICSKIAARIQAGDNVPLKDLQYLMKNNPLAYKMAMASRKPKKDPKECESVVPKERLGEGQSDGDTGGRASSDGEGSFGISSAGGFSGGSGAGTGGA</sequence>
<reference evidence="2" key="2">
    <citation type="submission" date="2013-09" db="EMBL/GenBank/DDBJ databases">
        <title>Draft genome sequence of Anaerotruncus colihominis(DSM 17241).</title>
        <authorList>
            <person name="Sudarsanam P."/>
            <person name="Ley R."/>
            <person name="Guruge J."/>
            <person name="Turnbaugh P.J."/>
            <person name="Mahowald M."/>
            <person name="Liep D."/>
            <person name="Gordon J."/>
        </authorList>
    </citation>
    <scope>NUCLEOTIDE SEQUENCE</scope>
    <source>
        <strain evidence="2">DSM 17241</strain>
    </source>
</reference>